<comment type="caution">
    <text evidence="2">The sequence shown here is derived from an EMBL/GenBank/DDBJ whole genome shotgun (WGS) entry which is preliminary data.</text>
</comment>
<sequence length="150" mass="15210">MTMAWVLAMALQAAPCPSGAAPAEVPGWAQPVPVASGGALTPGRSTSLALVPAARQGFTPPPGHKADAGSFGGTAEVTVEAAGRYRIMLDGAAWIDLVADKLALTSVAHGHGAPCSGVRKMVDFDLKPGHYTLQVSGAKAPRIQVMLASQ</sequence>
<feature type="chain" id="PRO_5045645075" evidence="1">
    <location>
        <begin position="21"/>
        <end position="150"/>
    </location>
</feature>
<evidence type="ECO:0000313" key="2">
    <source>
        <dbReference type="EMBL" id="MDP1028500.1"/>
    </source>
</evidence>
<protein>
    <submittedName>
        <fullName evidence="2">Homogentisate 1,2-dioxygenase</fullName>
    </submittedName>
</protein>
<dbReference type="Proteomes" id="UP001230685">
    <property type="component" value="Unassembled WGS sequence"/>
</dbReference>
<keyword evidence="1" id="KW-0732">Signal</keyword>
<keyword evidence="3" id="KW-1185">Reference proteome</keyword>
<proteinExistence type="predicted"/>
<dbReference type="RefSeq" id="WP_305174228.1">
    <property type="nucleotide sequence ID" value="NZ_JAUUDS010000010.1"/>
</dbReference>
<name>A0ABT9ENG8_9SPHN</name>
<accession>A0ABT9ENG8</accession>
<reference evidence="2 3" key="1">
    <citation type="submission" date="2023-07" db="EMBL/GenBank/DDBJ databases">
        <authorList>
            <person name="Kim M.K."/>
        </authorList>
    </citation>
    <scope>NUCLEOTIDE SEQUENCE [LARGE SCALE GENOMIC DNA]</scope>
    <source>
        <strain evidence="2 3">KR1UV-12</strain>
    </source>
</reference>
<gene>
    <name evidence="2" type="ORF">Q5H91_14855</name>
</gene>
<dbReference type="EMBL" id="JAUUDS010000010">
    <property type="protein sequence ID" value="MDP1028500.1"/>
    <property type="molecule type" value="Genomic_DNA"/>
</dbReference>
<feature type="signal peptide" evidence="1">
    <location>
        <begin position="1"/>
        <end position="20"/>
    </location>
</feature>
<evidence type="ECO:0000256" key="1">
    <source>
        <dbReference type="SAM" id="SignalP"/>
    </source>
</evidence>
<evidence type="ECO:0000313" key="3">
    <source>
        <dbReference type="Proteomes" id="UP001230685"/>
    </source>
</evidence>
<organism evidence="2 3">
    <name type="scientific">Sphingomonas aurea</name>
    <dbReference type="NCBI Taxonomy" id="3063994"/>
    <lineage>
        <taxon>Bacteria</taxon>
        <taxon>Pseudomonadati</taxon>
        <taxon>Pseudomonadota</taxon>
        <taxon>Alphaproteobacteria</taxon>
        <taxon>Sphingomonadales</taxon>
        <taxon>Sphingomonadaceae</taxon>
        <taxon>Sphingomonas</taxon>
    </lineage>
</organism>